<dbReference type="EMBL" id="FLMQ01000055">
    <property type="protein sequence ID" value="SBP87484.1"/>
    <property type="molecule type" value="Genomic_DNA"/>
</dbReference>
<dbReference type="EMBL" id="FLMQ01000055">
    <property type="protein sequence ID" value="SBP87626.1"/>
    <property type="molecule type" value="Genomic_DNA"/>
</dbReference>
<dbReference type="InterPro" id="IPR002611">
    <property type="entry name" value="IstB_ATP-bd"/>
</dbReference>
<accession>A0A238CZC7</accession>
<dbReference type="SMART" id="SM00382">
    <property type="entry name" value="AAA"/>
    <property type="match status" value="1"/>
</dbReference>
<dbReference type="AlphaFoldDB" id="A0A238CZC7"/>
<dbReference type="GO" id="GO:0006260">
    <property type="term" value="P:DNA replication"/>
    <property type="evidence" value="ECO:0007669"/>
    <property type="project" value="TreeGrafter"/>
</dbReference>
<evidence type="ECO:0000256" key="4">
    <source>
        <dbReference type="SAM" id="MobiDB-lite"/>
    </source>
</evidence>
<evidence type="ECO:0000256" key="2">
    <source>
        <dbReference type="ARBA" id="ARBA00022741"/>
    </source>
</evidence>
<evidence type="ECO:0000313" key="7">
    <source>
        <dbReference type="EMBL" id="SBP87484.1"/>
    </source>
</evidence>
<organism evidence="6 10">
    <name type="scientific">Thiomonas delicata</name>
    <name type="common">Thiomonas cuprina</name>
    <dbReference type="NCBI Taxonomy" id="364030"/>
    <lineage>
        <taxon>Bacteria</taxon>
        <taxon>Pseudomonadati</taxon>
        <taxon>Pseudomonadota</taxon>
        <taxon>Betaproteobacteria</taxon>
        <taxon>Burkholderiales</taxon>
        <taxon>Thiomonas</taxon>
    </lineage>
</organism>
<dbReference type="InterPro" id="IPR027417">
    <property type="entry name" value="P-loop_NTPase"/>
</dbReference>
<comment type="similarity">
    <text evidence="1">Belongs to the IS21/IS1162 putative ATP-binding protein family.</text>
</comment>
<dbReference type="PANTHER" id="PTHR30050">
    <property type="entry name" value="CHROMOSOMAL REPLICATION INITIATOR PROTEIN DNAA"/>
    <property type="match status" value="1"/>
</dbReference>
<reference evidence="6 10" key="1">
    <citation type="submission" date="2016-06" db="EMBL/GenBank/DDBJ databases">
        <authorList>
            <person name="Kjaerup R.B."/>
            <person name="Dalgaard T.S."/>
            <person name="Juul-Madsen H.R."/>
        </authorList>
    </citation>
    <scope>NUCLEOTIDE SEQUENCE [LARGE SCALE GENOMIC DNA]</scope>
    <source>
        <strain evidence="6 10">DSM 16361</strain>
    </source>
</reference>
<proteinExistence type="inferred from homology"/>
<keyword evidence="10" id="KW-1185">Reference proteome</keyword>
<evidence type="ECO:0000313" key="6">
    <source>
        <dbReference type="EMBL" id="SBP86348.1"/>
    </source>
</evidence>
<evidence type="ECO:0000313" key="8">
    <source>
        <dbReference type="EMBL" id="SBP87566.1"/>
    </source>
</evidence>
<keyword evidence="3" id="KW-0067">ATP-binding</keyword>
<dbReference type="EMBL" id="FLMQ01000001">
    <property type="protein sequence ID" value="SBP86348.1"/>
    <property type="molecule type" value="Genomic_DNA"/>
</dbReference>
<dbReference type="PIRSF" id="PIRSF003073">
    <property type="entry name" value="DNAC_TnpB_IstB"/>
    <property type="match status" value="1"/>
</dbReference>
<dbReference type="Gene3D" id="3.40.50.300">
    <property type="entry name" value="P-loop containing nucleotide triphosphate hydrolases"/>
    <property type="match status" value="1"/>
</dbReference>
<dbReference type="EMBL" id="FLMQ01000055">
    <property type="protein sequence ID" value="SBP87566.1"/>
    <property type="molecule type" value="Genomic_DNA"/>
</dbReference>
<name>A0A238CZC7_THIDL</name>
<evidence type="ECO:0000313" key="9">
    <source>
        <dbReference type="EMBL" id="SBP87626.1"/>
    </source>
</evidence>
<evidence type="ECO:0000256" key="1">
    <source>
        <dbReference type="ARBA" id="ARBA00008059"/>
    </source>
</evidence>
<dbReference type="InterPro" id="IPR047661">
    <property type="entry name" value="IstB"/>
</dbReference>
<keyword evidence="2" id="KW-0547">Nucleotide-binding</keyword>
<protein>
    <recommendedName>
        <fullName evidence="5">AAA+ ATPase domain-containing protein</fullName>
    </recommendedName>
</protein>
<dbReference type="Proteomes" id="UP000214566">
    <property type="component" value="Unassembled WGS sequence"/>
</dbReference>
<dbReference type="SUPFAM" id="SSF52540">
    <property type="entry name" value="P-loop containing nucleoside triphosphate hydrolases"/>
    <property type="match status" value="1"/>
</dbReference>
<feature type="region of interest" description="Disordered" evidence="4">
    <location>
        <begin position="245"/>
        <end position="269"/>
    </location>
</feature>
<feature type="domain" description="AAA+ ATPase" evidence="5">
    <location>
        <begin position="109"/>
        <end position="242"/>
    </location>
</feature>
<dbReference type="CDD" id="cd00009">
    <property type="entry name" value="AAA"/>
    <property type="match status" value="1"/>
</dbReference>
<dbReference type="InterPro" id="IPR003593">
    <property type="entry name" value="AAA+_ATPase"/>
</dbReference>
<sequence length="269" mass="29979">MNIPHENETTMMMNTTLNQLRGLRLETMAQALEQQLRTGGMAAMSFEERLALLVDREVHGRQDRRCARLLKLAKLKYPQAAIEDLDSRSTRGIERSAVMSLALGDWVQAGHAVLITGPTGAGKSWLGCALAQHACRRGHSAIYQRVPRLGEELRIRHANGTFTRWLDTLKNTDVLLLDDWGMTAMDAQTRADLLEIIDDRAASRATIITSQLPIEHWHEWIGDATMADAMLDRLMQSHHRLTLTGESLRKKVPAKGKAGSQAPASKDTD</sequence>
<evidence type="ECO:0000259" key="5">
    <source>
        <dbReference type="SMART" id="SM00382"/>
    </source>
</evidence>
<dbReference type="InterPro" id="IPR028350">
    <property type="entry name" value="DNAC/IstB-like"/>
</dbReference>
<evidence type="ECO:0000313" key="10">
    <source>
        <dbReference type="Proteomes" id="UP000214566"/>
    </source>
</evidence>
<dbReference type="Pfam" id="PF01695">
    <property type="entry name" value="IstB_IS21"/>
    <property type="match status" value="1"/>
</dbReference>
<dbReference type="NCBIfam" id="NF038214">
    <property type="entry name" value="IS21_help_AAA"/>
    <property type="match status" value="1"/>
</dbReference>
<evidence type="ECO:0000256" key="3">
    <source>
        <dbReference type="ARBA" id="ARBA00022840"/>
    </source>
</evidence>
<dbReference type="GO" id="GO:0005524">
    <property type="term" value="F:ATP binding"/>
    <property type="evidence" value="ECO:0007669"/>
    <property type="project" value="UniProtKB-KW"/>
</dbReference>
<dbReference type="PANTHER" id="PTHR30050:SF4">
    <property type="entry name" value="ATP-BINDING PROTEIN RV3427C IN INSERTION SEQUENCE-RELATED"/>
    <property type="match status" value="1"/>
</dbReference>
<gene>
    <name evidence="6" type="ORF">THIARS_10001</name>
    <name evidence="7" type="ORF">THIARS_60197</name>
    <name evidence="8" type="ORF">THIARS_60279</name>
    <name evidence="9" type="ORF">THIARS_60339</name>
</gene>